<dbReference type="RefSeq" id="WP_089716674.1">
    <property type="nucleotide sequence ID" value="NZ_FMYT01000001.1"/>
</dbReference>
<dbReference type="Proteomes" id="UP000324896">
    <property type="component" value="Unassembled WGS sequence"/>
</dbReference>
<evidence type="ECO:0000313" key="11">
    <source>
        <dbReference type="Proteomes" id="UP000198612"/>
    </source>
</evidence>
<dbReference type="GO" id="GO:0016020">
    <property type="term" value="C:membrane"/>
    <property type="evidence" value="ECO:0007669"/>
    <property type="project" value="UniProtKB-SubCell"/>
</dbReference>
<sequence length="450" mass="49971">MKTKNKQLLQILVLVILLLLLSAFIKIENGSAAEIISINLRNVELETALIMLANTADKNLICDSSVAGKLTVIFNDIPFENALDLITDSFDLDYSYQNEIIYISTAEKLAARNKEVISRNFKLKNLSSEAAADILIANFEKIKIINLNSEGLIVSCEKNNISEIENIIKKIDQPQKQIMIKARVEEISRTKIKELGINPNQLSELKIIKNEAGDIDKLKASWPETLRALNEEGLSNILANPSLMTVDRKKAKLIIGDQIPVKLERIEDEQTVSTISYIEAGIVLEFLPKILNNNEVLLEIKPSVNSIGQILADGLPAVNSRSAETTVVLENGETLAIGGLIKKDELRSVREVPILADIPLLGRLFSAEEKNDIETELIIFITPEIIIEKPEKEFIGGAAAENETKVEDAVEIESINTADKKQEIKGEKTNIDNRGFKTLTAQEIEEILNK</sequence>
<dbReference type="EMBL" id="FOHG01000001">
    <property type="protein sequence ID" value="SES62034.1"/>
    <property type="molecule type" value="Genomic_DNA"/>
</dbReference>
<evidence type="ECO:0000313" key="14">
    <source>
        <dbReference type="Proteomes" id="UP000247389"/>
    </source>
</evidence>
<evidence type="ECO:0000313" key="12">
    <source>
        <dbReference type="Proteomes" id="UP000198945"/>
    </source>
</evidence>
<reference evidence="9 12" key="1">
    <citation type="submission" date="2016-10" db="EMBL/GenBank/DDBJ databases">
        <authorList>
            <person name="de Groot N.N."/>
        </authorList>
    </citation>
    <scope>NUCLEOTIDE SEQUENCE [LARGE SCALE GENOMIC DNA]</scope>
    <source>
        <strain evidence="9 12">WG7</strain>
    </source>
</reference>
<dbReference type="InterPro" id="IPR050810">
    <property type="entry name" value="Bact_Secretion_Sys_Channel"/>
</dbReference>
<evidence type="ECO:0000256" key="4">
    <source>
        <dbReference type="RuleBase" id="RU004003"/>
    </source>
</evidence>
<evidence type="ECO:0000256" key="2">
    <source>
        <dbReference type="ARBA" id="ARBA00022729"/>
    </source>
</evidence>
<organism evidence="7 15">
    <name type="scientific">Halanaerobium congolense</name>
    <dbReference type="NCBI Taxonomy" id="54121"/>
    <lineage>
        <taxon>Bacteria</taxon>
        <taxon>Bacillati</taxon>
        <taxon>Bacillota</taxon>
        <taxon>Clostridia</taxon>
        <taxon>Halanaerobiales</taxon>
        <taxon>Halanaerobiaceae</taxon>
        <taxon>Halanaerobium</taxon>
    </lineage>
</organism>
<evidence type="ECO:0000256" key="1">
    <source>
        <dbReference type="ARBA" id="ARBA00004370"/>
    </source>
</evidence>
<dbReference type="GO" id="GO:0009306">
    <property type="term" value="P:protein secretion"/>
    <property type="evidence" value="ECO:0007669"/>
    <property type="project" value="InterPro"/>
</dbReference>
<dbReference type="Gene3D" id="3.30.1370.130">
    <property type="match status" value="1"/>
</dbReference>
<dbReference type="AlphaFoldDB" id="A0A1G6I054"/>
<dbReference type="Proteomes" id="UP000198612">
    <property type="component" value="Unassembled WGS sequence"/>
</dbReference>
<dbReference type="Proteomes" id="UP000199519">
    <property type="component" value="Unassembled WGS sequence"/>
</dbReference>
<dbReference type="InterPro" id="IPR004845">
    <property type="entry name" value="T2SS_GspD_CS"/>
</dbReference>
<evidence type="ECO:0000313" key="8">
    <source>
        <dbReference type="EMBL" id="SDE68067.1"/>
    </source>
</evidence>
<dbReference type="EMBL" id="FNEH01000001">
    <property type="protein sequence ID" value="SDI04197.1"/>
    <property type="molecule type" value="Genomic_DNA"/>
</dbReference>
<dbReference type="InterPro" id="IPR001775">
    <property type="entry name" value="GspD/PilQ"/>
</dbReference>
<dbReference type="InterPro" id="IPR004846">
    <property type="entry name" value="T2SS/T3SS_dom"/>
</dbReference>
<dbReference type="PANTHER" id="PTHR30332:SF24">
    <property type="entry name" value="SECRETIN GSPD-RELATED"/>
    <property type="match status" value="1"/>
</dbReference>
<keyword evidence="13" id="KW-1185">Reference proteome</keyword>
<evidence type="ECO:0000256" key="3">
    <source>
        <dbReference type="ARBA" id="ARBA00023136"/>
    </source>
</evidence>
<proteinExistence type="inferred from homology"/>
<dbReference type="EMBL" id="FNBJ01000001">
    <property type="protein sequence ID" value="SDE68067.1"/>
    <property type="molecule type" value="Genomic_DNA"/>
</dbReference>
<evidence type="ECO:0000313" key="13">
    <source>
        <dbReference type="Proteomes" id="UP000199519"/>
    </source>
</evidence>
<dbReference type="Proteomes" id="UP000198945">
    <property type="component" value="Unassembled WGS sequence"/>
</dbReference>
<dbReference type="Pfam" id="PF00263">
    <property type="entry name" value="Secretin"/>
    <property type="match status" value="1"/>
</dbReference>
<dbReference type="EMBL" id="QICM01000012">
    <property type="protein sequence ID" value="PXV65976.1"/>
    <property type="molecule type" value="Genomic_DNA"/>
</dbReference>
<name>A0A1G6I054_9FIRM</name>
<evidence type="ECO:0000313" key="10">
    <source>
        <dbReference type="EMBL" id="SES62034.1"/>
    </source>
</evidence>
<reference evidence="6 14" key="3">
    <citation type="submission" date="2018-04" db="EMBL/GenBank/DDBJ databases">
        <title>Subsurface microbial communities from deep shales in Ohio and West Virginia, USA.</title>
        <authorList>
            <person name="Wrighton K."/>
        </authorList>
    </citation>
    <scope>NUCLEOTIDE SEQUENCE [LARGE SCALE GENOMIC DNA]</scope>
    <source>
        <strain evidence="6 14">MSL28</strain>
    </source>
</reference>
<accession>A0A1G6I054</accession>
<dbReference type="EMBL" id="FMYT01000001">
    <property type="protein sequence ID" value="SDB99763.1"/>
    <property type="molecule type" value="Genomic_DNA"/>
</dbReference>
<dbReference type="PRINTS" id="PR00811">
    <property type="entry name" value="BCTERIALGSPD"/>
</dbReference>
<keyword evidence="3" id="KW-0472">Membrane</keyword>
<evidence type="ECO:0000259" key="5">
    <source>
        <dbReference type="Pfam" id="PF00263"/>
    </source>
</evidence>
<dbReference type="PANTHER" id="PTHR30332">
    <property type="entry name" value="PROBABLE GENERAL SECRETION PATHWAY PROTEIN D"/>
    <property type="match status" value="1"/>
</dbReference>
<evidence type="ECO:0000313" key="15">
    <source>
        <dbReference type="Proteomes" id="UP000324896"/>
    </source>
</evidence>
<feature type="domain" description="Type II/III secretion system secretin-like" evidence="5">
    <location>
        <begin position="228"/>
        <end position="386"/>
    </location>
</feature>
<dbReference type="GO" id="GO:0015627">
    <property type="term" value="C:type II protein secretion system complex"/>
    <property type="evidence" value="ECO:0007669"/>
    <property type="project" value="TreeGrafter"/>
</dbReference>
<evidence type="ECO:0000313" key="6">
    <source>
        <dbReference type="EMBL" id="PXV65976.1"/>
    </source>
</evidence>
<keyword evidence="2" id="KW-0732">Signal</keyword>
<comment type="similarity">
    <text evidence="4">Belongs to the bacterial secretin family.</text>
</comment>
<dbReference type="Proteomes" id="UP000247389">
    <property type="component" value="Unassembled WGS sequence"/>
</dbReference>
<dbReference type="PROSITE" id="PS00875">
    <property type="entry name" value="T2SP_D"/>
    <property type="match status" value="1"/>
</dbReference>
<protein>
    <submittedName>
        <fullName evidence="7">Type IV pilus assembly protein PilQ</fullName>
    </submittedName>
</protein>
<reference evidence="11 13" key="2">
    <citation type="submission" date="2016-10" db="EMBL/GenBank/DDBJ databases">
        <authorList>
            <person name="Varghese N."/>
            <person name="Submissions S."/>
        </authorList>
    </citation>
    <scope>NUCLEOTIDE SEQUENCE [LARGE SCALE GENOMIC DNA]</scope>
    <source>
        <strain evidence="7 15">WG10</strain>
        <strain evidence="8 13">WG2</strain>
        <strain evidence="10 11">WG5</strain>
    </source>
</reference>
<gene>
    <name evidence="6" type="ORF">C8C78_11226</name>
    <name evidence="7" type="ORF">SAMN04488597_101220</name>
    <name evidence="8" type="ORF">SAMN04488598_10190</name>
    <name evidence="10" type="ORF">SAMN04515652_101201</name>
    <name evidence="9" type="ORF">SAMN04515654_10158</name>
</gene>
<evidence type="ECO:0000313" key="7">
    <source>
        <dbReference type="EMBL" id="SDB99763.1"/>
    </source>
</evidence>
<evidence type="ECO:0000313" key="9">
    <source>
        <dbReference type="EMBL" id="SDI04197.1"/>
    </source>
</evidence>
<comment type="subcellular location">
    <subcellularLocation>
        <location evidence="1">Membrane</location>
    </subcellularLocation>
</comment>